<evidence type="ECO:0000256" key="4">
    <source>
        <dbReference type="ARBA" id="ARBA00035178"/>
    </source>
</evidence>
<accession>S0ESD7</accession>
<gene>
    <name evidence="5" type="primary">rpmF</name>
    <name evidence="6" type="ORF">CCALI_00242</name>
</gene>
<protein>
    <recommendedName>
        <fullName evidence="4 5">Large ribosomal subunit protein bL32</fullName>
    </recommendedName>
</protein>
<evidence type="ECO:0000256" key="5">
    <source>
        <dbReference type="HAMAP-Rule" id="MF_00340"/>
    </source>
</evidence>
<dbReference type="RefSeq" id="WP_016481643.1">
    <property type="nucleotide sequence ID" value="NC_021487.1"/>
</dbReference>
<dbReference type="PANTHER" id="PTHR35534">
    <property type="entry name" value="50S RIBOSOMAL PROTEIN L32"/>
    <property type="match status" value="1"/>
</dbReference>
<dbReference type="InParanoid" id="S0ESD7"/>
<comment type="similarity">
    <text evidence="1 5">Belongs to the bacterial ribosomal protein bL32 family.</text>
</comment>
<keyword evidence="3 5" id="KW-0687">Ribonucleoprotein</keyword>
<dbReference type="PATRIC" id="fig|1303518.3.peg.243"/>
<dbReference type="PANTHER" id="PTHR35534:SF1">
    <property type="entry name" value="LARGE RIBOSOMAL SUBUNIT PROTEIN BL32"/>
    <property type="match status" value="1"/>
</dbReference>
<dbReference type="Proteomes" id="UP000014227">
    <property type="component" value="Chromosome I"/>
</dbReference>
<proteinExistence type="inferred from homology"/>
<keyword evidence="7" id="KW-1185">Reference proteome</keyword>
<dbReference type="NCBIfam" id="TIGR01031">
    <property type="entry name" value="rpmF_bact"/>
    <property type="match status" value="1"/>
</dbReference>
<dbReference type="HAMAP" id="MF_00340">
    <property type="entry name" value="Ribosomal_bL32"/>
    <property type="match status" value="1"/>
</dbReference>
<dbReference type="HOGENOM" id="CLU_129084_2_3_0"/>
<evidence type="ECO:0000256" key="3">
    <source>
        <dbReference type="ARBA" id="ARBA00023274"/>
    </source>
</evidence>
<dbReference type="EMBL" id="HF951689">
    <property type="protein sequence ID" value="CCW34079.1"/>
    <property type="molecule type" value="Genomic_DNA"/>
</dbReference>
<dbReference type="eggNOG" id="COG0333">
    <property type="taxonomic scope" value="Bacteria"/>
</dbReference>
<dbReference type="Pfam" id="PF01783">
    <property type="entry name" value="Ribosomal_L32p"/>
    <property type="match status" value="1"/>
</dbReference>
<evidence type="ECO:0000313" key="6">
    <source>
        <dbReference type="EMBL" id="CCW34079.1"/>
    </source>
</evidence>
<sequence>MALPKRRHSNQRTRKRRTHYKLAHKLAIVPSFEQPGSYTLLHHIDPDTGRYRGRTVFETTDKPQNK</sequence>
<dbReference type="AlphaFoldDB" id="S0ESD7"/>
<dbReference type="SUPFAM" id="SSF57829">
    <property type="entry name" value="Zn-binding ribosomal proteins"/>
    <property type="match status" value="1"/>
</dbReference>
<keyword evidence="2 5" id="KW-0689">Ribosomal protein</keyword>
<dbReference type="GO" id="GO:0006412">
    <property type="term" value="P:translation"/>
    <property type="evidence" value="ECO:0007669"/>
    <property type="project" value="UniProtKB-UniRule"/>
</dbReference>
<dbReference type="GO" id="GO:0015934">
    <property type="term" value="C:large ribosomal subunit"/>
    <property type="evidence" value="ECO:0007669"/>
    <property type="project" value="InterPro"/>
</dbReference>
<evidence type="ECO:0000256" key="1">
    <source>
        <dbReference type="ARBA" id="ARBA00008560"/>
    </source>
</evidence>
<dbReference type="InterPro" id="IPR011332">
    <property type="entry name" value="Ribosomal_zn-bd"/>
</dbReference>
<organism evidence="6 7">
    <name type="scientific">Chthonomonas calidirosea (strain DSM 23976 / ICMP 18418 / T49)</name>
    <dbReference type="NCBI Taxonomy" id="1303518"/>
    <lineage>
        <taxon>Bacteria</taxon>
        <taxon>Bacillati</taxon>
        <taxon>Armatimonadota</taxon>
        <taxon>Chthonomonadia</taxon>
        <taxon>Chthonomonadales</taxon>
        <taxon>Chthonomonadaceae</taxon>
        <taxon>Chthonomonas</taxon>
    </lineage>
</organism>
<reference evidence="7" key="1">
    <citation type="submission" date="2013-03" db="EMBL/GenBank/DDBJ databases">
        <title>Genome sequence of Chthonomonas calidirosea, the first sequenced genome from the Armatimonadetes phylum (formally candidate division OP10).</title>
        <authorList>
            <person name="Lee K.C.Y."/>
            <person name="Morgan X.C."/>
            <person name="Dunfield P.F."/>
            <person name="Tamas I."/>
            <person name="Houghton K.M."/>
            <person name="Vyssotski M."/>
            <person name="Ryan J.L.J."/>
            <person name="Lagutin K."/>
            <person name="McDonald I.R."/>
            <person name="Stott M.B."/>
        </authorList>
    </citation>
    <scope>NUCLEOTIDE SEQUENCE [LARGE SCALE GENOMIC DNA]</scope>
    <source>
        <strain evidence="7">DSM 23976 / ICMP 18418 / T49</strain>
    </source>
</reference>
<evidence type="ECO:0000256" key="2">
    <source>
        <dbReference type="ARBA" id="ARBA00022980"/>
    </source>
</evidence>
<dbReference type="OrthoDB" id="9812874at2"/>
<name>S0ESD7_CHTCT</name>
<dbReference type="STRING" id="454171.CP488_00915"/>
<evidence type="ECO:0000313" key="7">
    <source>
        <dbReference type="Proteomes" id="UP000014227"/>
    </source>
</evidence>
<dbReference type="KEGG" id="ccz:CCALI_00242"/>
<dbReference type="InterPro" id="IPR044957">
    <property type="entry name" value="Ribosomal_bL32_bact"/>
</dbReference>
<dbReference type="GO" id="GO:0003735">
    <property type="term" value="F:structural constituent of ribosome"/>
    <property type="evidence" value="ECO:0007669"/>
    <property type="project" value="InterPro"/>
</dbReference>
<dbReference type="InterPro" id="IPR002677">
    <property type="entry name" value="Ribosomal_bL32"/>
</dbReference>